<dbReference type="Pfam" id="PF04545">
    <property type="entry name" value="Sigma70_r4"/>
    <property type="match status" value="1"/>
</dbReference>
<evidence type="ECO:0000259" key="1">
    <source>
        <dbReference type="Pfam" id="PF04545"/>
    </source>
</evidence>
<reference evidence="2" key="1">
    <citation type="submission" date="2020-03" db="EMBL/GenBank/DDBJ databases">
        <title>The deep terrestrial virosphere.</title>
        <authorList>
            <person name="Holmfeldt K."/>
            <person name="Nilsson E."/>
            <person name="Simone D."/>
            <person name="Lopez-Fernandez M."/>
            <person name="Wu X."/>
            <person name="de Brujin I."/>
            <person name="Lundin D."/>
            <person name="Andersson A."/>
            <person name="Bertilsson S."/>
            <person name="Dopson M."/>
        </authorList>
    </citation>
    <scope>NUCLEOTIDE SEQUENCE</scope>
    <source>
        <strain evidence="2">MM415B00536</strain>
    </source>
</reference>
<dbReference type="GO" id="GO:0006352">
    <property type="term" value="P:DNA-templated transcription initiation"/>
    <property type="evidence" value="ECO:0007669"/>
    <property type="project" value="InterPro"/>
</dbReference>
<dbReference type="Gene3D" id="1.10.10.60">
    <property type="entry name" value="Homeodomain-like"/>
    <property type="match status" value="1"/>
</dbReference>
<dbReference type="InterPro" id="IPR013324">
    <property type="entry name" value="RNA_pol_sigma_r3/r4-like"/>
</dbReference>
<dbReference type="SUPFAM" id="SSF88659">
    <property type="entry name" value="Sigma3 and sigma4 domains of RNA polymerase sigma factors"/>
    <property type="match status" value="1"/>
</dbReference>
<feature type="domain" description="RNA polymerase sigma-70 region 4" evidence="1">
    <location>
        <begin position="18"/>
        <end position="48"/>
    </location>
</feature>
<dbReference type="EMBL" id="MT141513">
    <property type="protein sequence ID" value="QJA64107.1"/>
    <property type="molecule type" value="Genomic_DNA"/>
</dbReference>
<dbReference type="GO" id="GO:0003700">
    <property type="term" value="F:DNA-binding transcription factor activity"/>
    <property type="evidence" value="ECO:0007669"/>
    <property type="project" value="InterPro"/>
</dbReference>
<name>A0A6M3J4K5_9ZZZZ</name>
<accession>A0A6M3J4K5</accession>
<dbReference type="InterPro" id="IPR007630">
    <property type="entry name" value="RNA_pol_sigma70_r4"/>
</dbReference>
<sequence>MAKYDSLRKPKRDAELFRYWKGHQELSQKEIGKHFGISHARVSQILKKEGGKNASEGN</sequence>
<gene>
    <name evidence="2" type="ORF">MM415B00536_0008</name>
</gene>
<organism evidence="2">
    <name type="scientific">viral metagenome</name>
    <dbReference type="NCBI Taxonomy" id="1070528"/>
    <lineage>
        <taxon>unclassified sequences</taxon>
        <taxon>metagenomes</taxon>
        <taxon>organismal metagenomes</taxon>
    </lineage>
</organism>
<evidence type="ECO:0000313" key="2">
    <source>
        <dbReference type="EMBL" id="QJA64107.1"/>
    </source>
</evidence>
<protein>
    <submittedName>
        <fullName evidence="2">Putative sigma-70 region domain containing protein</fullName>
    </submittedName>
</protein>
<dbReference type="AlphaFoldDB" id="A0A6M3J4K5"/>
<proteinExistence type="predicted"/>